<keyword evidence="1" id="KW-0472">Membrane</keyword>
<evidence type="ECO:0000256" key="1">
    <source>
        <dbReference type="SAM" id="Phobius"/>
    </source>
</evidence>
<keyword evidence="1" id="KW-0812">Transmembrane</keyword>
<keyword evidence="1" id="KW-1133">Transmembrane helix</keyword>
<organism evidence="2">
    <name type="scientific">Picea glauca</name>
    <name type="common">White spruce</name>
    <name type="synonym">Pinus glauca</name>
    <dbReference type="NCBI Taxonomy" id="3330"/>
    <lineage>
        <taxon>Eukaryota</taxon>
        <taxon>Viridiplantae</taxon>
        <taxon>Streptophyta</taxon>
        <taxon>Embryophyta</taxon>
        <taxon>Tracheophyta</taxon>
        <taxon>Spermatophyta</taxon>
        <taxon>Pinopsida</taxon>
        <taxon>Pinidae</taxon>
        <taxon>Conifers I</taxon>
        <taxon>Pinales</taxon>
        <taxon>Pinaceae</taxon>
        <taxon>Picea</taxon>
    </lineage>
</organism>
<name>A0A101M068_PICGL</name>
<accession>A0A101M068</accession>
<comment type="caution">
    <text evidence="2">The sequence shown here is derived from an EMBL/GenBank/DDBJ whole genome shotgun (WGS) entry which is preliminary data.</text>
</comment>
<feature type="transmembrane region" description="Helical" evidence="1">
    <location>
        <begin position="29"/>
        <end position="50"/>
    </location>
</feature>
<protein>
    <submittedName>
        <fullName evidence="2">Uncharacterized protein</fullName>
    </submittedName>
</protein>
<sequence>MPMPSLAPMLLPGFHQLACLPAWRIIRTHYFYLLMRFMLLPCLACLFGWLSECFPIHRSLLDLKGHLTHRMDERLRSFQY</sequence>
<geneLocation type="mitochondrion" evidence="2"/>
<dbReference type="EMBL" id="LKAM01000005">
    <property type="protein sequence ID" value="KUM48631.1"/>
    <property type="molecule type" value="Genomic_DNA"/>
</dbReference>
<dbReference type="AlphaFoldDB" id="A0A101M068"/>
<reference evidence="2" key="1">
    <citation type="journal article" date="2015" name="Genome Biol. Evol.">
        <title>Organellar Genomes of White Spruce (Picea glauca): Assembly and Annotation.</title>
        <authorList>
            <person name="Jackman S.D."/>
            <person name="Warren R.L."/>
            <person name="Gibb E.A."/>
            <person name="Vandervalk B.P."/>
            <person name="Mohamadi H."/>
            <person name="Chu J."/>
            <person name="Raymond A."/>
            <person name="Pleasance S."/>
            <person name="Coope R."/>
            <person name="Wildung M.R."/>
            <person name="Ritland C.E."/>
            <person name="Bousquet J."/>
            <person name="Jones S.J."/>
            <person name="Bohlmann J."/>
            <person name="Birol I."/>
        </authorList>
    </citation>
    <scope>NUCLEOTIDE SEQUENCE [LARGE SCALE GENOMIC DNA]</scope>
    <source>
        <tissue evidence="2">Flushing bud</tissue>
    </source>
</reference>
<evidence type="ECO:0000313" key="2">
    <source>
        <dbReference type="EMBL" id="KUM48631.1"/>
    </source>
</evidence>
<keyword evidence="2" id="KW-0496">Mitochondrion</keyword>
<gene>
    <name evidence="2" type="ORF">ABT39_MTgene4646</name>
</gene>
<proteinExistence type="predicted"/>